<dbReference type="GO" id="GO:0005096">
    <property type="term" value="F:GTPase activator activity"/>
    <property type="evidence" value="ECO:0007669"/>
    <property type="project" value="InterPro"/>
</dbReference>
<reference evidence="2" key="2">
    <citation type="journal article" date="2024" name="Plant">
        <title>Genomic evolution and insights into agronomic trait innovations of Sesamum species.</title>
        <authorList>
            <person name="Miao H."/>
            <person name="Wang L."/>
            <person name="Qu L."/>
            <person name="Liu H."/>
            <person name="Sun Y."/>
            <person name="Le M."/>
            <person name="Wang Q."/>
            <person name="Wei S."/>
            <person name="Zheng Y."/>
            <person name="Lin W."/>
            <person name="Duan Y."/>
            <person name="Cao H."/>
            <person name="Xiong S."/>
            <person name="Wang X."/>
            <person name="Wei L."/>
            <person name="Li C."/>
            <person name="Ma Q."/>
            <person name="Ju M."/>
            <person name="Zhao R."/>
            <person name="Li G."/>
            <person name="Mu C."/>
            <person name="Tian Q."/>
            <person name="Mei H."/>
            <person name="Zhang T."/>
            <person name="Gao T."/>
            <person name="Zhang H."/>
        </authorList>
    </citation>
    <scope>NUCLEOTIDE SEQUENCE</scope>
    <source>
        <strain evidence="2">3651</strain>
    </source>
</reference>
<dbReference type="InterPro" id="IPR044519">
    <property type="entry name" value="ARF_GAP_AGD6/7"/>
</dbReference>
<protein>
    <submittedName>
        <fullName evidence="2">ADP-ribosylation factor GTPase-activating protein AGD6</fullName>
    </submittedName>
</protein>
<evidence type="ECO:0000313" key="3">
    <source>
        <dbReference type="Proteomes" id="UP001293254"/>
    </source>
</evidence>
<dbReference type="Proteomes" id="UP001293254">
    <property type="component" value="Unassembled WGS sequence"/>
</dbReference>
<feature type="region of interest" description="Disordered" evidence="1">
    <location>
        <begin position="111"/>
        <end position="201"/>
    </location>
</feature>
<dbReference type="EMBL" id="JACGWO010000009">
    <property type="protein sequence ID" value="KAK4419095.1"/>
    <property type="molecule type" value="Genomic_DNA"/>
</dbReference>
<evidence type="ECO:0000256" key="1">
    <source>
        <dbReference type="SAM" id="MobiDB-lite"/>
    </source>
</evidence>
<sequence length="201" mass="22561">MSPDRRGFCPLKVRSMLDLDRVQHRPPGKIPRGMSFLLFLRLSMVDASAASVVQAGTKELTSRVKEGGYDHKVNETVNVVTAKTSEIGQKTWGLMKGVMALATQKVEEYTKEGSGWTNDDWQRKERQQVSSNSWDDWDIKDNRKQEPSKGTTAQDVDSWAGWDDGKDDGYDNSYHNHSASDRKTSSINGKSDAKWTEGGFL</sequence>
<keyword evidence="3" id="KW-1185">Reference proteome</keyword>
<organism evidence="2 3">
    <name type="scientific">Sesamum alatum</name>
    <dbReference type="NCBI Taxonomy" id="300844"/>
    <lineage>
        <taxon>Eukaryota</taxon>
        <taxon>Viridiplantae</taxon>
        <taxon>Streptophyta</taxon>
        <taxon>Embryophyta</taxon>
        <taxon>Tracheophyta</taxon>
        <taxon>Spermatophyta</taxon>
        <taxon>Magnoliopsida</taxon>
        <taxon>eudicotyledons</taxon>
        <taxon>Gunneridae</taxon>
        <taxon>Pentapetalae</taxon>
        <taxon>asterids</taxon>
        <taxon>lamiids</taxon>
        <taxon>Lamiales</taxon>
        <taxon>Pedaliaceae</taxon>
        <taxon>Sesamum</taxon>
    </lineage>
</organism>
<comment type="caution">
    <text evidence="2">The sequence shown here is derived from an EMBL/GenBank/DDBJ whole genome shotgun (WGS) entry which is preliminary data.</text>
</comment>
<reference evidence="2" key="1">
    <citation type="submission" date="2020-06" db="EMBL/GenBank/DDBJ databases">
        <authorList>
            <person name="Li T."/>
            <person name="Hu X."/>
            <person name="Zhang T."/>
            <person name="Song X."/>
            <person name="Zhang H."/>
            <person name="Dai N."/>
            <person name="Sheng W."/>
            <person name="Hou X."/>
            <person name="Wei L."/>
        </authorList>
    </citation>
    <scope>NUCLEOTIDE SEQUENCE</scope>
    <source>
        <strain evidence="2">3651</strain>
        <tissue evidence="2">Leaf</tissue>
    </source>
</reference>
<dbReference type="GO" id="GO:0016192">
    <property type="term" value="P:vesicle-mediated transport"/>
    <property type="evidence" value="ECO:0007669"/>
    <property type="project" value="InterPro"/>
</dbReference>
<dbReference type="AlphaFoldDB" id="A0AAE1XW61"/>
<accession>A0AAE1XW61</accession>
<feature type="compositionally biased region" description="Basic and acidic residues" evidence="1">
    <location>
        <begin position="137"/>
        <end position="147"/>
    </location>
</feature>
<dbReference type="PANTHER" id="PTHR47021">
    <property type="entry name" value="ADP-RIBOSYLATION FACTOR GTPASE-ACTIVATING PROTEIN AGD6-RELATED"/>
    <property type="match status" value="1"/>
</dbReference>
<proteinExistence type="predicted"/>
<evidence type="ECO:0000313" key="2">
    <source>
        <dbReference type="EMBL" id="KAK4419095.1"/>
    </source>
</evidence>
<name>A0AAE1XW61_9LAMI</name>
<gene>
    <name evidence="2" type="ORF">Salat_2322300</name>
</gene>
<dbReference type="PANTHER" id="PTHR47021:SF4">
    <property type="entry name" value="ADP-RIBOSYLATION FACTOR GTPASE-ACTIVATING PROTEIN AGD6-RELATED"/>
    <property type="match status" value="1"/>
</dbReference>